<dbReference type="PROSITE" id="PS50293">
    <property type="entry name" value="TPR_REGION"/>
    <property type="match status" value="1"/>
</dbReference>
<dbReference type="EMBL" id="UOGD01000387">
    <property type="protein sequence ID" value="VAX27533.1"/>
    <property type="molecule type" value="Genomic_DNA"/>
</dbReference>
<dbReference type="InterPro" id="IPR011990">
    <property type="entry name" value="TPR-like_helical_dom_sf"/>
</dbReference>
<keyword evidence="1" id="KW-0812">Transmembrane</keyword>
<reference evidence="2" key="1">
    <citation type="submission" date="2018-06" db="EMBL/GenBank/DDBJ databases">
        <authorList>
            <person name="Zhirakovskaya E."/>
        </authorList>
    </citation>
    <scope>NUCLEOTIDE SEQUENCE</scope>
</reference>
<organism evidence="2">
    <name type="scientific">hydrothermal vent metagenome</name>
    <dbReference type="NCBI Taxonomy" id="652676"/>
    <lineage>
        <taxon>unclassified sequences</taxon>
        <taxon>metagenomes</taxon>
        <taxon>ecological metagenomes</taxon>
    </lineage>
</organism>
<dbReference type="AlphaFoldDB" id="A0A3B1CSA7"/>
<protein>
    <submittedName>
        <fullName evidence="2">Aerotolerance protein BatE</fullName>
    </submittedName>
</protein>
<feature type="transmembrane region" description="Helical" evidence="1">
    <location>
        <begin position="118"/>
        <end position="151"/>
    </location>
</feature>
<dbReference type="Pfam" id="PF13414">
    <property type="entry name" value="TPR_11"/>
    <property type="match status" value="1"/>
</dbReference>
<feature type="transmembrane region" description="Helical" evidence="1">
    <location>
        <begin position="163"/>
        <end position="183"/>
    </location>
</feature>
<dbReference type="SMART" id="SM00028">
    <property type="entry name" value="TPR"/>
    <property type="match status" value="2"/>
</dbReference>
<dbReference type="Gene3D" id="2.30.30.40">
    <property type="entry name" value="SH3 Domains"/>
    <property type="match status" value="1"/>
</dbReference>
<keyword evidence="1" id="KW-0472">Membrane</keyword>
<evidence type="ECO:0000313" key="2">
    <source>
        <dbReference type="EMBL" id="VAX27533.1"/>
    </source>
</evidence>
<evidence type="ECO:0000256" key="1">
    <source>
        <dbReference type="SAM" id="Phobius"/>
    </source>
</evidence>
<dbReference type="SUPFAM" id="SSF48452">
    <property type="entry name" value="TPR-like"/>
    <property type="match status" value="1"/>
</dbReference>
<name>A0A3B1CSA7_9ZZZZ</name>
<dbReference type="PROSITE" id="PS50005">
    <property type="entry name" value="TPR"/>
    <property type="match status" value="1"/>
</dbReference>
<accession>A0A3B1CSA7</accession>
<dbReference type="InterPro" id="IPR019734">
    <property type="entry name" value="TPR_rpt"/>
</dbReference>
<sequence>MKFFSIILFIVLLFSSVNAADVDSLMMQGNQLYQNKQYDEAIQKYQAILDQGYSSAALYYNLGNAYYRSGKLGYAILNYERGLKLEPDNEDLQYNLKIVKARTIDRIKEVPQIFIVDWWVTFITAFSLTTWQVLVIIFYLILLGSVTIFFISKHGRLQRYSVYSALVGLLAAVLFTIVLFANVGRETSKDFAILTTNTVAAKQSPNDSSNDLFVIHEGLKVAVMSQFGDWVEVKLYDGKVGWLPKDALEII</sequence>
<keyword evidence="1" id="KW-1133">Transmembrane helix</keyword>
<gene>
    <name evidence="2" type="ORF">MNBD_IGNAVI01-2454</name>
</gene>
<proteinExistence type="predicted"/>
<dbReference type="Gene3D" id="1.25.40.10">
    <property type="entry name" value="Tetratricopeptide repeat domain"/>
    <property type="match status" value="1"/>
</dbReference>